<dbReference type="HOGENOM" id="CLU_838717_0_0_6"/>
<dbReference type="Gene3D" id="2.60.40.1090">
    <property type="entry name" value="Fimbrial-type adhesion domain"/>
    <property type="match status" value="1"/>
</dbReference>
<evidence type="ECO:0000256" key="5">
    <source>
        <dbReference type="SAM" id="SignalP"/>
    </source>
</evidence>
<dbReference type="Gene3D" id="2.60.40.3310">
    <property type="match status" value="1"/>
</dbReference>
<feature type="domain" description="Fimbrial-type adhesion" evidence="6">
    <location>
        <begin position="182"/>
        <end position="320"/>
    </location>
</feature>
<sequence length="322" mass="34650">MMKSIMTFVMLGLVSWIMPVSLALAANECTITQGKAINVSVSIPTLRPATKGTSGTVLGRGEVSTPAISYNCGNLIRNTWRSKFTRPESTQQALNNVYNTNIPGLGIRLSWPSSRNMYFPDAAECISSCTEPADKVLLEFVQTGTINSGTIPAGVIGEVNLVADSNPGTPVKIVTISLSTPVDVAPKSCAILTPVQNVELGTYSLADFQNRVVRRGAEIPFTIKLDCPQETSIEFSFSGDFPVGATKGYIDNCDETSCANNVGVRLLSSTSSAVDTQGKYSTAVKFTGERTFGYKAQIYPYNYAEMTAGKIDTKVIFNIRMN</sequence>
<dbReference type="PATRIC" id="fig|745277.3.peg.519"/>
<dbReference type="InterPro" id="IPR050263">
    <property type="entry name" value="Bact_Fimbrial_Adh_Pro"/>
</dbReference>
<reference evidence="9" key="2">
    <citation type="submission" date="2012-01" db="EMBL/GenBank/DDBJ databases">
        <title>Complete sequence of chromosome of Rahnella aquatilis CIP 78.65.</title>
        <authorList>
            <person name="Lucas S."/>
            <person name="Han J."/>
            <person name="Lapidus A."/>
            <person name="Cheng J.-F."/>
            <person name="Goodwin L."/>
            <person name="Pitluck S."/>
            <person name="Peters L."/>
            <person name="Ovchinnikova G."/>
            <person name="Held B."/>
            <person name="Detter J.C."/>
            <person name="Han C."/>
            <person name="Tapia R."/>
            <person name="Land M."/>
            <person name="Hauser L."/>
            <person name="Kyrpides N."/>
            <person name="Ivanova N."/>
            <person name="Pagani I."/>
            <person name="Sobecky P."/>
            <person name="Martinez R."/>
            <person name="Woyke T."/>
        </authorList>
    </citation>
    <scope>NUCLEOTIDE SEQUENCE [LARGE SCALE GENOMIC DNA]</scope>
    <source>
        <strain evidence="9">ATCC 33071 / DSM 4594 / JCM 1683 / NBRC 105701 / NCIMB 13365 / CIP 78.65</strain>
    </source>
</reference>
<dbReference type="KEGG" id="raq:Rahaq2_0548"/>
<proteinExistence type="inferred from homology"/>
<dbReference type="eggNOG" id="COG3539">
    <property type="taxonomic scope" value="Bacteria"/>
</dbReference>
<evidence type="ECO:0000313" key="9">
    <source>
        <dbReference type="Proteomes" id="UP000009010"/>
    </source>
</evidence>
<dbReference type="AlphaFoldDB" id="H2ITM6"/>
<dbReference type="InterPro" id="IPR008966">
    <property type="entry name" value="Adhesion_dom_sf"/>
</dbReference>
<dbReference type="InterPro" id="IPR000259">
    <property type="entry name" value="Adhesion_dom_fimbrial"/>
</dbReference>
<evidence type="ECO:0000259" key="7">
    <source>
        <dbReference type="Pfam" id="PF22003"/>
    </source>
</evidence>
<dbReference type="OrthoDB" id="8970968at2"/>
<evidence type="ECO:0000256" key="1">
    <source>
        <dbReference type="ARBA" id="ARBA00004561"/>
    </source>
</evidence>
<dbReference type="EMBL" id="CP003244">
    <property type="protein sequence ID" value="AEX50478.1"/>
    <property type="molecule type" value="Genomic_DNA"/>
</dbReference>
<dbReference type="SUPFAM" id="SSF49401">
    <property type="entry name" value="Bacterial adhesins"/>
    <property type="match status" value="1"/>
</dbReference>
<dbReference type="GO" id="GO:0009289">
    <property type="term" value="C:pilus"/>
    <property type="evidence" value="ECO:0007669"/>
    <property type="project" value="UniProtKB-SubCell"/>
</dbReference>
<dbReference type="InterPro" id="IPR054160">
    <property type="entry name" value="MrkD_recept-bd"/>
</dbReference>
<dbReference type="Pfam" id="PF22003">
    <property type="entry name" value="MrkDrd"/>
    <property type="match status" value="1"/>
</dbReference>
<evidence type="ECO:0000259" key="6">
    <source>
        <dbReference type="Pfam" id="PF00419"/>
    </source>
</evidence>
<dbReference type="GO" id="GO:0043709">
    <property type="term" value="P:cell adhesion involved in single-species biofilm formation"/>
    <property type="evidence" value="ECO:0007669"/>
    <property type="project" value="TreeGrafter"/>
</dbReference>
<keyword evidence="9" id="KW-1185">Reference proteome</keyword>
<keyword evidence="3 5" id="KW-0732">Signal</keyword>
<evidence type="ECO:0000313" key="8">
    <source>
        <dbReference type="EMBL" id="AEX50478.1"/>
    </source>
</evidence>
<dbReference type="InterPro" id="IPR036937">
    <property type="entry name" value="Adhesion_dom_fimbrial_sf"/>
</dbReference>
<gene>
    <name evidence="8" type="ordered locus">Rahaq2_0548</name>
</gene>
<organism evidence="8 9">
    <name type="scientific">Rahnella aquatilis (strain ATCC 33071 / DSM 4594 / JCM 1683 / NBRC 105701 / NCIMB 13365 / CIP 78.65)</name>
    <dbReference type="NCBI Taxonomy" id="745277"/>
    <lineage>
        <taxon>Bacteria</taxon>
        <taxon>Pseudomonadati</taxon>
        <taxon>Pseudomonadota</taxon>
        <taxon>Gammaproteobacteria</taxon>
        <taxon>Enterobacterales</taxon>
        <taxon>Yersiniaceae</taxon>
        <taxon>Rahnella</taxon>
    </lineage>
</organism>
<name>H2ITM6_RAHAC</name>
<feature type="domain" description="MrkD-like receptor binding" evidence="7">
    <location>
        <begin position="62"/>
        <end position="160"/>
    </location>
</feature>
<reference evidence="8 9" key="1">
    <citation type="journal article" date="2012" name="J. Bacteriol.">
        <title>Complete Genome Sequence of Rahnella aquatilis CIP 78.65.</title>
        <authorList>
            <person name="Martinez R.J."/>
            <person name="Bruce D."/>
            <person name="Detter C."/>
            <person name="Goodwin L.A."/>
            <person name="Han J."/>
            <person name="Han C.S."/>
            <person name="Held B."/>
            <person name="Land M.L."/>
            <person name="Mikhailova N."/>
            <person name="Nolan M."/>
            <person name="Pennacchio L."/>
            <person name="Pitluck S."/>
            <person name="Tapia R."/>
            <person name="Woyke T."/>
            <person name="Sobecky P.A."/>
        </authorList>
    </citation>
    <scope>NUCLEOTIDE SEQUENCE [LARGE SCALE GENOMIC DNA]</scope>
    <source>
        <strain evidence="9">ATCC 33071 / DSM 4594 / JCM 1683 / NBRC 105701 / NCIMB 13365 / CIP 78.65</strain>
    </source>
</reference>
<feature type="signal peptide" evidence="5">
    <location>
        <begin position="1"/>
        <end position="25"/>
    </location>
</feature>
<evidence type="ECO:0000256" key="4">
    <source>
        <dbReference type="ARBA" id="ARBA00023263"/>
    </source>
</evidence>
<protein>
    <submittedName>
        <fullName evidence="8">P pilus assembly protein, pilin FimA</fullName>
    </submittedName>
</protein>
<evidence type="ECO:0000256" key="2">
    <source>
        <dbReference type="ARBA" id="ARBA00006671"/>
    </source>
</evidence>
<comment type="similarity">
    <text evidence="2">Belongs to the fimbrial protein family.</text>
</comment>
<feature type="chain" id="PRO_5003562744" evidence="5">
    <location>
        <begin position="26"/>
        <end position="322"/>
    </location>
</feature>
<evidence type="ECO:0000256" key="3">
    <source>
        <dbReference type="ARBA" id="ARBA00022729"/>
    </source>
</evidence>
<dbReference type="PANTHER" id="PTHR33420:SF3">
    <property type="entry name" value="FIMBRIAL SUBUNIT ELFA"/>
    <property type="match status" value="1"/>
</dbReference>
<keyword evidence="4" id="KW-0281">Fimbrium</keyword>
<dbReference type="RefSeq" id="WP_014333735.1">
    <property type="nucleotide sequence ID" value="NC_016818.1"/>
</dbReference>
<dbReference type="Proteomes" id="UP000009010">
    <property type="component" value="Chromosome"/>
</dbReference>
<dbReference type="PANTHER" id="PTHR33420">
    <property type="entry name" value="FIMBRIAL SUBUNIT ELFA-RELATED"/>
    <property type="match status" value="1"/>
</dbReference>
<comment type="subcellular location">
    <subcellularLocation>
        <location evidence="1">Fimbrium</location>
    </subcellularLocation>
</comment>
<dbReference type="Pfam" id="PF00419">
    <property type="entry name" value="Fimbrial"/>
    <property type="match status" value="1"/>
</dbReference>
<dbReference type="STRING" id="745277.Rahaq2_0548"/>
<accession>H2ITM6</accession>